<sequence length="190" mass="21507">MRKILAFMHVSLDGFAAGPQGEMDWIHVDDEIFDYVGDRTSLSDAALYGRVTWEMMEGYWPTAADQPNASKHDIEHARWYNSVQKVVISKSMQGQQKPNTKFIGNDLEREIAEFKRSGEKDVLIFGSPSASHSLMKLDAIDEYWLFVNPILVGAGTSFFSEINGRVKLKLIKTHAFKSGVVCMHYGRDRS</sequence>
<protein>
    <submittedName>
        <fullName evidence="2">Dihydrofolate reductase family protein</fullName>
    </submittedName>
</protein>
<dbReference type="InterPro" id="IPR050765">
    <property type="entry name" value="Riboflavin_Biosynth_HTPR"/>
</dbReference>
<dbReference type="PANTHER" id="PTHR38011:SF11">
    <property type="entry name" value="2,5-DIAMINO-6-RIBOSYLAMINO-4(3H)-PYRIMIDINONE 5'-PHOSPHATE REDUCTASE"/>
    <property type="match status" value="1"/>
</dbReference>
<gene>
    <name evidence="2" type="ORF">JI741_25755</name>
</gene>
<name>A0ABS1KZ99_9BACT</name>
<dbReference type="EMBL" id="JAERRB010000012">
    <property type="protein sequence ID" value="MBL0744665.1"/>
    <property type="molecule type" value="Genomic_DNA"/>
</dbReference>
<evidence type="ECO:0000259" key="1">
    <source>
        <dbReference type="Pfam" id="PF01872"/>
    </source>
</evidence>
<comment type="caution">
    <text evidence="2">The sequence shown here is derived from an EMBL/GenBank/DDBJ whole genome shotgun (WGS) entry which is preliminary data.</text>
</comment>
<dbReference type="PANTHER" id="PTHR38011">
    <property type="entry name" value="DIHYDROFOLATE REDUCTASE FAMILY PROTEIN (AFU_ORTHOLOGUE AFUA_8G06820)"/>
    <property type="match status" value="1"/>
</dbReference>
<accession>A0ABS1KZ99</accession>
<evidence type="ECO:0000313" key="2">
    <source>
        <dbReference type="EMBL" id="MBL0744665.1"/>
    </source>
</evidence>
<dbReference type="RefSeq" id="WP_202014441.1">
    <property type="nucleotide sequence ID" value="NZ_JAERRB010000012.1"/>
</dbReference>
<dbReference type="Proteomes" id="UP000613030">
    <property type="component" value="Unassembled WGS sequence"/>
</dbReference>
<dbReference type="InterPro" id="IPR024072">
    <property type="entry name" value="DHFR-like_dom_sf"/>
</dbReference>
<evidence type="ECO:0000313" key="3">
    <source>
        <dbReference type="Proteomes" id="UP000613030"/>
    </source>
</evidence>
<organism evidence="2 3">
    <name type="scientific">Chryseolinea lacunae</name>
    <dbReference type="NCBI Taxonomy" id="2801331"/>
    <lineage>
        <taxon>Bacteria</taxon>
        <taxon>Pseudomonadati</taxon>
        <taxon>Bacteroidota</taxon>
        <taxon>Cytophagia</taxon>
        <taxon>Cytophagales</taxon>
        <taxon>Fulvivirgaceae</taxon>
        <taxon>Chryseolinea</taxon>
    </lineage>
</organism>
<keyword evidence="3" id="KW-1185">Reference proteome</keyword>
<dbReference type="SUPFAM" id="SSF53597">
    <property type="entry name" value="Dihydrofolate reductase-like"/>
    <property type="match status" value="1"/>
</dbReference>
<dbReference type="Gene3D" id="3.40.430.10">
    <property type="entry name" value="Dihydrofolate Reductase, subunit A"/>
    <property type="match status" value="1"/>
</dbReference>
<dbReference type="Pfam" id="PF01872">
    <property type="entry name" value="RibD_C"/>
    <property type="match status" value="1"/>
</dbReference>
<reference evidence="2 3" key="1">
    <citation type="submission" date="2021-01" db="EMBL/GenBank/DDBJ databases">
        <title>Chryseolinea sp. Jin1 Genome sequencing and assembly.</title>
        <authorList>
            <person name="Kim I."/>
        </authorList>
    </citation>
    <scope>NUCLEOTIDE SEQUENCE [LARGE SCALE GENOMIC DNA]</scope>
    <source>
        <strain evidence="2 3">Jin1</strain>
    </source>
</reference>
<dbReference type="InterPro" id="IPR002734">
    <property type="entry name" value="RibDG_C"/>
</dbReference>
<feature type="domain" description="Bacterial bifunctional deaminase-reductase C-terminal" evidence="1">
    <location>
        <begin position="2"/>
        <end position="181"/>
    </location>
</feature>
<proteinExistence type="predicted"/>